<dbReference type="EMBL" id="CP009706">
    <property type="protein sequence ID" value="AIU71436.1"/>
    <property type="molecule type" value="Genomic_DNA"/>
</dbReference>
<keyword evidence="2" id="KW-1185">Reference proteome</keyword>
<name>A0A097QY65_HAFAL</name>
<dbReference type="PATRIC" id="fig|1453496.5.peg.574"/>
<dbReference type="AlphaFoldDB" id="A0A097QY65"/>
<proteinExistence type="predicted"/>
<dbReference type="Proteomes" id="UP000029986">
    <property type="component" value="Chromosome"/>
</dbReference>
<organism evidence="1 2">
    <name type="scientific">Hafnia alvei FB1</name>
    <dbReference type="NCBI Taxonomy" id="1453496"/>
    <lineage>
        <taxon>Bacteria</taxon>
        <taxon>Pseudomonadati</taxon>
        <taxon>Pseudomonadota</taxon>
        <taxon>Gammaproteobacteria</taxon>
        <taxon>Enterobacterales</taxon>
        <taxon>Hafniaceae</taxon>
        <taxon>Hafnia</taxon>
    </lineage>
</organism>
<dbReference type="HOGENOM" id="CLU_2861493_0_0_6"/>
<sequence>MILAFHNQLVLMVKREMASAERQTEIITLQQICWIQSFNLVDAHCIKIVKGMCSLVPLTAKESP</sequence>
<dbReference type="KEGG" id="hav:AT03_02900"/>
<gene>
    <name evidence="1" type="ORF">AT03_02900</name>
</gene>
<reference evidence="1 2" key="1">
    <citation type="journal article" date="2014" name="Gut Pathog.">
        <title>Gene clusters of Hafnia alvei strain FB1 important in survival and pathogenesis: a draft genome perspective.</title>
        <authorList>
            <person name="Tan J.Y."/>
            <person name="Yin W.F."/>
            <person name="Chan K.G."/>
        </authorList>
    </citation>
    <scope>NUCLEOTIDE SEQUENCE [LARGE SCALE GENOMIC DNA]</scope>
    <source>
        <strain evidence="1 2">FB1</strain>
    </source>
</reference>
<evidence type="ECO:0000313" key="2">
    <source>
        <dbReference type="Proteomes" id="UP000029986"/>
    </source>
</evidence>
<evidence type="ECO:0000313" key="1">
    <source>
        <dbReference type="EMBL" id="AIU71436.1"/>
    </source>
</evidence>
<protein>
    <submittedName>
        <fullName evidence="1">Uncharacterized protein</fullName>
    </submittedName>
</protein>
<accession>A0A097QY65</accession>